<dbReference type="EMBL" id="AYLP01000116">
    <property type="protein sequence ID" value="ESS63703.1"/>
    <property type="molecule type" value="Genomic_DNA"/>
</dbReference>
<dbReference type="AlphaFoldDB" id="V5BGW7"/>
<name>V5BGW7_TRYCR</name>
<gene>
    <name evidence="1" type="ORF">TCDM_08416</name>
</gene>
<dbReference type="VEuPathDB" id="TriTrypDB:TCDM_08416"/>
<proteinExistence type="predicted"/>
<accession>V5BGW7</accession>
<evidence type="ECO:0000313" key="2">
    <source>
        <dbReference type="Proteomes" id="UP000017861"/>
    </source>
</evidence>
<sequence>MHSCACLARESQRRSVPIPCTNTPQNAAARLPNDHLTAIPFGYLMDRAPLAGGHATQKKQHNALRSCGGYRPTTTTQIRMILLFATTPLKWHSVVPAAPLFWPPLAPFGLIARSRCTDTNDSPTRSVLFLSVSIIIQACFRNGSSSVAALLAEALVLRPLCADAVLYRCTHPALLVTCSRFANKWASGVSPPSRISCCFLASVNSSVLLAVTSNRRRRSRTGRGIAASLVRCRTPSGFFMRGLCPTAMSCSTSHTSASRFSQYCATSLAQISMCSDSLACLSRNFGKARTALLNLTRLAFGSTPCANPG</sequence>
<organism evidence="1 2">
    <name type="scientific">Trypanosoma cruzi Dm28c</name>
    <dbReference type="NCBI Taxonomy" id="1416333"/>
    <lineage>
        <taxon>Eukaryota</taxon>
        <taxon>Discoba</taxon>
        <taxon>Euglenozoa</taxon>
        <taxon>Kinetoplastea</taxon>
        <taxon>Metakinetoplastina</taxon>
        <taxon>Trypanosomatida</taxon>
        <taxon>Trypanosomatidae</taxon>
        <taxon>Trypanosoma</taxon>
        <taxon>Schizotrypanum</taxon>
    </lineage>
</organism>
<comment type="caution">
    <text evidence="1">The sequence shown here is derived from an EMBL/GenBank/DDBJ whole genome shotgun (WGS) entry which is preliminary data.</text>
</comment>
<evidence type="ECO:0000313" key="1">
    <source>
        <dbReference type="EMBL" id="ESS63703.1"/>
    </source>
</evidence>
<dbReference type="Proteomes" id="UP000017861">
    <property type="component" value="Unassembled WGS sequence"/>
</dbReference>
<protein>
    <submittedName>
        <fullName evidence="1">Uncharacterized protein</fullName>
    </submittedName>
</protein>
<reference evidence="1 2" key="1">
    <citation type="journal article" date="2014" name="Genome Announc.">
        <title>Trypanosoma cruzi Clone Dm28c Draft Genome Sequence.</title>
        <authorList>
            <person name="Grisard E.C."/>
            <person name="Teixeira S.M."/>
            <person name="de Almeida L.G."/>
            <person name="Stoco P.H."/>
            <person name="Gerber A.L."/>
            <person name="Talavera-Lopez C."/>
            <person name="Lima O.C."/>
            <person name="Andersson B."/>
            <person name="de Vasconcelos A.T."/>
        </authorList>
    </citation>
    <scope>NUCLEOTIDE SEQUENCE [LARGE SCALE GENOMIC DNA]</scope>
    <source>
        <strain evidence="1 2">Dm28c</strain>
    </source>
</reference>